<dbReference type="InterPro" id="IPR055915">
    <property type="entry name" value="DUF7492"/>
</dbReference>
<evidence type="ECO:0000256" key="1">
    <source>
        <dbReference type="SAM" id="MobiDB-lite"/>
    </source>
</evidence>
<evidence type="ECO:0000313" key="5">
    <source>
        <dbReference type="Proteomes" id="UP001239213"/>
    </source>
</evidence>
<feature type="compositionally biased region" description="Basic and acidic residues" evidence="1">
    <location>
        <begin position="149"/>
        <end position="163"/>
    </location>
</feature>
<gene>
    <name evidence="4" type="ORF">CCUS01_11259</name>
</gene>
<dbReference type="Proteomes" id="UP001239213">
    <property type="component" value="Unassembled WGS sequence"/>
</dbReference>
<reference evidence="4" key="1">
    <citation type="submission" date="2016-11" db="EMBL/GenBank/DDBJ databases">
        <title>The genome sequence of Colletotrichum cuscutae.</title>
        <authorList>
            <person name="Baroncelli R."/>
        </authorList>
    </citation>
    <scope>NUCLEOTIDE SEQUENCE</scope>
    <source>
        <strain evidence="4">IMI 304802</strain>
    </source>
</reference>
<name>A0AAI9U7V4_9PEZI</name>
<feature type="domain" description="DUF7492" evidence="3">
    <location>
        <begin position="24"/>
        <end position="156"/>
    </location>
</feature>
<keyword evidence="2" id="KW-1133">Transmembrane helix</keyword>
<dbReference type="Pfam" id="PF24320">
    <property type="entry name" value="DUF7492"/>
    <property type="match status" value="1"/>
</dbReference>
<feature type="transmembrane region" description="Helical" evidence="2">
    <location>
        <begin position="7"/>
        <end position="29"/>
    </location>
</feature>
<evidence type="ECO:0000259" key="3">
    <source>
        <dbReference type="Pfam" id="PF24320"/>
    </source>
</evidence>
<protein>
    <recommendedName>
        <fullName evidence="3">DUF7492 domain-containing protein</fullName>
    </recommendedName>
</protein>
<proteinExistence type="predicted"/>
<sequence length="310" mass="34240">MEHVPNYSLALALSIFMTIIAMMTAHTWVEQLNRISPNGTMLSPPGFPPRWSVRNGSFSDGLFTNLLEANNYCLCAKQPLGQQTPGFDMLKAAPGDFVGLRYQENGLVNLPGIPTNKPSNRGSIHVYGTLFPRVEDSLFDVFKRWTSDGKGGDGRAGRSRCRDNNSSGKPRWIPKALIFGAKQSSGLPEGLPEGAFYSIYFVWTWPTLKPSSVSESWPGKYGDFPEHESPREAAYLTSKDVVKSEIYGSCAMIEVDSSSRVDSATGEAYIADQDINNIGIKKQLDNLFLTQEGTAGQDESDWVCYYRVHG</sequence>
<keyword evidence="2" id="KW-0812">Transmembrane</keyword>
<comment type="caution">
    <text evidence="4">The sequence shown here is derived from an EMBL/GenBank/DDBJ whole genome shotgun (WGS) entry which is preliminary data.</text>
</comment>
<evidence type="ECO:0000256" key="2">
    <source>
        <dbReference type="SAM" id="Phobius"/>
    </source>
</evidence>
<keyword evidence="5" id="KW-1185">Reference proteome</keyword>
<feature type="region of interest" description="Disordered" evidence="1">
    <location>
        <begin position="149"/>
        <end position="168"/>
    </location>
</feature>
<keyword evidence="2" id="KW-0472">Membrane</keyword>
<evidence type="ECO:0000313" key="4">
    <source>
        <dbReference type="EMBL" id="KAK1451081.1"/>
    </source>
</evidence>
<dbReference type="AlphaFoldDB" id="A0AAI9U7V4"/>
<dbReference type="EMBL" id="MPDP01000301">
    <property type="protein sequence ID" value="KAK1451081.1"/>
    <property type="molecule type" value="Genomic_DNA"/>
</dbReference>
<organism evidence="4 5">
    <name type="scientific">Colletotrichum cuscutae</name>
    <dbReference type="NCBI Taxonomy" id="1209917"/>
    <lineage>
        <taxon>Eukaryota</taxon>
        <taxon>Fungi</taxon>
        <taxon>Dikarya</taxon>
        <taxon>Ascomycota</taxon>
        <taxon>Pezizomycotina</taxon>
        <taxon>Sordariomycetes</taxon>
        <taxon>Hypocreomycetidae</taxon>
        <taxon>Glomerellales</taxon>
        <taxon>Glomerellaceae</taxon>
        <taxon>Colletotrichum</taxon>
        <taxon>Colletotrichum acutatum species complex</taxon>
    </lineage>
</organism>
<accession>A0AAI9U7V4</accession>